<evidence type="ECO:0000313" key="3">
    <source>
        <dbReference type="Proteomes" id="UP001151752"/>
    </source>
</evidence>
<evidence type="ECO:0000256" key="1">
    <source>
        <dbReference type="SAM" id="MobiDB-lite"/>
    </source>
</evidence>
<name>A0A9Q0SLM8_9ROSI</name>
<reference evidence="2" key="1">
    <citation type="submission" date="2022-11" db="EMBL/GenBank/DDBJ databases">
        <authorList>
            <person name="Hyden B.L."/>
            <person name="Feng K."/>
            <person name="Yates T."/>
            <person name="Jawdy S."/>
            <person name="Smart L.B."/>
            <person name="Muchero W."/>
        </authorList>
    </citation>
    <scope>NUCLEOTIDE SEQUENCE</scope>
    <source>
        <tissue evidence="2">Shoot tip</tissue>
    </source>
</reference>
<protein>
    <submittedName>
        <fullName evidence="2">Uncharacterized protein</fullName>
    </submittedName>
</protein>
<proteinExistence type="predicted"/>
<dbReference type="Proteomes" id="UP001151752">
    <property type="component" value="Chromosome 5"/>
</dbReference>
<comment type="caution">
    <text evidence="2">The sequence shown here is derived from an EMBL/GenBank/DDBJ whole genome shotgun (WGS) entry which is preliminary data.</text>
</comment>
<feature type="compositionally biased region" description="Polar residues" evidence="1">
    <location>
        <begin position="93"/>
        <end position="108"/>
    </location>
</feature>
<sequence>MPTFSRSRRGYMGIQGICEATTASHHHHHHHQYRSLHKLPLDPHPQRSKSSPRPNWRTKYATNWASGGPGMQAVFLDSGKKSSGTGVFLPQRAGTNMQSSKKPGTASY</sequence>
<accession>A0A9Q0SLM8</accession>
<reference evidence="2" key="2">
    <citation type="journal article" date="2023" name="Int. J. Mol. Sci.">
        <title>De Novo Assembly and Annotation of 11 Diverse Shrub Willow (Salix) Genomes Reveals Novel Gene Organization in Sex-Linked Regions.</title>
        <authorList>
            <person name="Hyden B."/>
            <person name="Feng K."/>
            <person name="Yates T.B."/>
            <person name="Jawdy S."/>
            <person name="Cereghino C."/>
            <person name="Smart L.B."/>
            <person name="Muchero W."/>
        </authorList>
    </citation>
    <scope>NUCLEOTIDE SEQUENCE</scope>
    <source>
        <tissue evidence="2">Shoot tip</tissue>
    </source>
</reference>
<organism evidence="2 3">
    <name type="scientific">Salix koriyanagi</name>
    <dbReference type="NCBI Taxonomy" id="2511006"/>
    <lineage>
        <taxon>Eukaryota</taxon>
        <taxon>Viridiplantae</taxon>
        <taxon>Streptophyta</taxon>
        <taxon>Embryophyta</taxon>
        <taxon>Tracheophyta</taxon>
        <taxon>Spermatophyta</taxon>
        <taxon>Magnoliopsida</taxon>
        <taxon>eudicotyledons</taxon>
        <taxon>Gunneridae</taxon>
        <taxon>Pentapetalae</taxon>
        <taxon>rosids</taxon>
        <taxon>fabids</taxon>
        <taxon>Malpighiales</taxon>
        <taxon>Salicaceae</taxon>
        <taxon>Saliceae</taxon>
        <taxon>Salix</taxon>
    </lineage>
</organism>
<feature type="compositionally biased region" description="Basic residues" evidence="1">
    <location>
        <begin position="24"/>
        <end position="37"/>
    </location>
</feature>
<evidence type="ECO:0000313" key="2">
    <source>
        <dbReference type="EMBL" id="KAJ6681365.1"/>
    </source>
</evidence>
<dbReference type="AlphaFoldDB" id="A0A9Q0SLM8"/>
<feature type="region of interest" description="Disordered" evidence="1">
    <location>
        <begin position="22"/>
        <end position="108"/>
    </location>
</feature>
<gene>
    <name evidence="2" type="ORF">OIU74_019780</name>
</gene>
<keyword evidence="3" id="KW-1185">Reference proteome</keyword>
<dbReference type="EMBL" id="JAPFFM010000020">
    <property type="protein sequence ID" value="KAJ6681365.1"/>
    <property type="molecule type" value="Genomic_DNA"/>
</dbReference>
<dbReference type="PANTHER" id="PTHR33356">
    <property type="entry name" value="TIP41-LIKE PROTEIN"/>
    <property type="match status" value="1"/>
</dbReference>
<dbReference type="PANTHER" id="PTHR33356:SF13">
    <property type="entry name" value="DUF4005 DOMAIN-CONTAINING PROTEIN"/>
    <property type="match status" value="1"/>
</dbReference>